<name>A0A392RM40_9FABA</name>
<dbReference type="AlphaFoldDB" id="A0A392RM40"/>
<evidence type="ECO:0000313" key="1">
    <source>
        <dbReference type="EMBL" id="MCI37701.1"/>
    </source>
</evidence>
<proteinExistence type="predicted"/>
<sequence>MFFHAFGLQRSCPKGEIAKGKAPKGVEVGKHGWVSLKQRKGLFKTFEESVRGFKERYYGVRPLTTAGWKSIVYRGPRKDEDGNVVMGPQGVPVEEDYVKFHFHWNKGHFLIEAKDFTY</sequence>
<evidence type="ECO:0000313" key="2">
    <source>
        <dbReference type="Proteomes" id="UP000265520"/>
    </source>
</evidence>
<keyword evidence="2" id="KW-1185">Reference proteome</keyword>
<dbReference type="EMBL" id="LXQA010247429">
    <property type="protein sequence ID" value="MCI37701.1"/>
    <property type="molecule type" value="Genomic_DNA"/>
</dbReference>
<comment type="caution">
    <text evidence="1">The sequence shown here is derived from an EMBL/GenBank/DDBJ whole genome shotgun (WGS) entry which is preliminary data.</text>
</comment>
<reference evidence="1 2" key="1">
    <citation type="journal article" date="2018" name="Front. Plant Sci.">
        <title>Red Clover (Trifolium pratense) and Zigzag Clover (T. medium) - A Picture of Genomic Similarities and Differences.</title>
        <authorList>
            <person name="Dluhosova J."/>
            <person name="Istvanek J."/>
            <person name="Nedelnik J."/>
            <person name="Repkova J."/>
        </authorList>
    </citation>
    <scope>NUCLEOTIDE SEQUENCE [LARGE SCALE GENOMIC DNA]</scope>
    <source>
        <strain evidence="2">cv. 10/8</strain>
        <tissue evidence="1">Leaf</tissue>
    </source>
</reference>
<accession>A0A392RM40</accession>
<organism evidence="1 2">
    <name type="scientific">Trifolium medium</name>
    <dbReference type="NCBI Taxonomy" id="97028"/>
    <lineage>
        <taxon>Eukaryota</taxon>
        <taxon>Viridiplantae</taxon>
        <taxon>Streptophyta</taxon>
        <taxon>Embryophyta</taxon>
        <taxon>Tracheophyta</taxon>
        <taxon>Spermatophyta</taxon>
        <taxon>Magnoliopsida</taxon>
        <taxon>eudicotyledons</taxon>
        <taxon>Gunneridae</taxon>
        <taxon>Pentapetalae</taxon>
        <taxon>rosids</taxon>
        <taxon>fabids</taxon>
        <taxon>Fabales</taxon>
        <taxon>Fabaceae</taxon>
        <taxon>Papilionoideae</taxon>
        <taxon>50 kb inversion clade</taxon>
        <taxon>NPAAA clade</taxon>
        <taxon>Hologalegina</taxon>
        <taxon>IRL clade</taxon>
        <taxon>Trifolieae</taxon>
        <taxon>Trifolium</taxon>
    </lineage>
</organism>
<dbReference type="Proteomes" id="UP000265520">
    <property type="component" value="Unassembled WGS sequence"/>
</dbReference>
<feature type="non-terminal residue" evidence="1">
    <location>
        <position position="118"/>
    </location>
</feature>
<protein>
    <submittedName>
        <fullName evidence="1">Uncharacterized protein</fullName>
    </submittedName>
</protein>